<dbReference type="GO" id="GO:0016020">
    <property type="term" value="C:membrane"/>
    <property type="evidence" value="ECO:0007669"/>
    <property type="project" value="UniProtKB-SubCell"/>
</dbReference>
<gene>
    <name evidence="8" type="ORF">NO357_17425</name>
</gene>
<dbReference type="PANTHER" id="PTHR32322">
    <property type="entry name" value="INNER MEMBRANE TRANSPORTER"/>
    <property type="match status" value="1"/>
</dbReference>
<keyword evidence="5 6" id="KW-0472">Membrane</keyword>
<feature type="transmembrane region" description="Helical" evidence="6">
    <location>
        <begin position="99"/>
        <end position="119"/>
    </location>
</feature>
<feature type="transmembrane region" description="Helical" evidence="6">
    <location>
        <begin position="12"/>
        <end position="31"/>
    </location>
</feature>
<dbReference type="AlphaFoldDB" id="A0AAE4B5T8"/>
<feature type="transmembrane region" description="Helical" evidence="6">
    <location>
        <begin position="277"/>
        <end position="297"/>
    </location>
</feature>
<feature type="transmembrane region" description="Helical" evidence="6">
    <location>
        <begin position="75"/>
        <end position="93"/>
    </location>
</feature>
<feature type="transmembrane region" description="Helical" evidence="6">
    <location>
        <begin position="187"/>
        <end position="209"/>
    </location>
</feature>
<dbReference type="EMBL" id="JANHAX010000006">
    <property type="protein sequence ID" value="MDQ2091685.1"/>
    <property type="molecule type" value="Genomic_DNA"/>
</dbReference>
<dbReference type="PANTHER" id="PTHR32322:SF2">
    <property type="entry name" value="EAMA DOMAIN-CONTAINING PROTEIN"/>
    <property type="match status" value="1"/>
</dbReference>
<evidence type="ECO:0000313" key="9">
    <source>
        <dbReference type="Proteomes" id="UP001226762"/>
    </source>
</evidence>
<evidence type="ECO:0000256" key="5">
    <source>
        <dbReference type="ARBA" id="ARBA00023136"/>
    </source>
</evidence>
<evidence type="ECO:0000256" key="3">
    <source>
        <dbReference type="ARBA" id="ARBA00022692"/>
    </source>
</evidence>
<keyword evidence="9" id="KW-1185">Reference proteome</keyword>
<comment type="caution">
    <text evidence="8">The sequence shown here is derived from an EMBL/GenBank/DDBJ whole genome shotgun (WGS) entry which is preliminary data.</text>
</comment>
<keyword evidence="3 6" id="KW-0812">Transmembrane</keyword>
<dbReference type="SUPFAM" id="SSF103481">
    <property type="entry name" value="Multidrug resistance efflux transporter EmrE"/>
    <property type="match status" value="2"/>
</dbReference>
<feature type="transmembrane region" description="Helical" evidence="6">
    <location>
        <begin position="37"/>
        <end position="54"/>
    </location>
</feature>
<sequence>MSYTPTIDGKSWLMVLTLGLVWGGTFLFQNLALRTTAPFWVAAARIGFACALTWGVWRMRGARMFTTSATDWPRLIVVSLLSSALPFLFLSWGQLHVSSAFAGVSMATVALFVLPMAHVMVPGERMTPRRVLGFLLGFGGVVLLMGPEALTAAGEGKEGWGRLACLAAAFCYALSSIMIRRLPPIDAFGLTFATLGFGVLLVLPLAALVHGAPANPGAQGLLILALLGLVPTAGANLLRILTIRSAGPVFMSLTNYLVPLFAVLFGAVFLADPLPGSLLWAMGLILAGVGLSQYGALRRLFAAEG</sequence>
<accession>A0AAE4B5T8</accession>
<dbReference type="RefSeq" id="WP_306736985.1">
    <property type="nucleotide sequence ID" value="NZ_JANHAX010000006.1"/>
</dbReference>
<feature type="transmembrane region" description="Helical" evidence="6">
    <location>
        <begin position="221"/>
        <end position="241"/>
    </location>
</feature>
<dbReference type="InterPro" id="IPR000620">
    <property type="entry name" value="EamA_dom"/>
</dbReference>
<name>A0AAE4B5T8_9RHOB</name>
<reference evidence="8" key="2">
    <citation type="submission" date="2023-02" db="EMBL/GenBank/DDBJ databases">
        <title>'Rhodoalgimonas zhirmunskyi' gen. nov., isolated from a red alga.</title>
        <authorList>
            <person name="Nedashkovskaya O.I."/>
            <person name="Otstavnykh N.Y."/>
            <person name="Bystritskaya E.P."/>
            <person name="Balabanova L.A."/>
            <person name="Isaeva M.P."/>
        </authorList>
    </citation>
    <scope>NUCLEOTIDE SEQUENCE</scope>
    <source>
        <strain evidence="8">KCTC 52189</strain>
    </source>
</reference>
<comment type="similarity">
    <text evidence="2">Belongs to the EamA transporter family.</text>
</comment>
<dbReference type="Proteomes" id="UP001226762">
    <property type="component" value="Unassembled WGS sequence"/>
</dbReference>
<evidence type="ECO:0000256" key="2">
    <source>
        <dbReference type="ARBA" id="ARBA00007362"/>
    </source>
</evidence>
<evidence type="ECO:0000256" key="6">
    <source>
        <dbReference type="SAM" id="Phobius"/>
    </source>
</evidence>
<reference evidence="8" key="1">
    <citation type="submission" date="2022-07" db="EMBL/GenBank/DDBJ databases">
        <authorList>
            <person name="Otstavnykh N."/>
            <person name="Isaeva M."/>
            <person name="Bystritskaya E."/>
        </authorList>
    </citation>
    <scope>NUCLEOTIDE SEQUENCE</scope>
    <source>
        <strain evidence="8">KCTC 52189</strain>
    </source>
</reference>
<feature type="domain" description="EamA" evidence="7">
    <location>
        <begin position="160"/>
        <end position="291"/>
    </location>
</feature>
<dbReference type="InterPro" id="IPR037185">
    <property type="entry name" value="EmrE-like"/>
</dbReference>
<feature type="transmembrane region" description="Helical" evidence="6">
    <location>
        <begin position="159"/>
        <end position="175"/>
    </location>
</feature>
<feature type="transmembrane region" description="Helical" evidence="6">
    <location>
        <begin position="131"/>
        <end position="153"/>
    </location>
</feature>
<protein>
    <submittedName>
        <fullName evidence="8">DMT family transporter</fullName>
    </submittedName>
</protein>
<feature type="transmembrane region" description="Helical" evidence="6">
    <location>
        <begin position="253"/>
        <end position="271"/>
    </location>
</feature>
<evidence type="ECO:0000313" key="8">
    <source>
        <dbReference type="EMBL" id="MDQ2091685.1"/>
    </source>
</evidence>
<keyword evidence="4 6" id="KW-1133">Transmembrane helix</keyword>
<feature type="domain" description="EamA" evidence="7">
    <location>
        <begin position="13"/>
        <end position="145"/>
    </location>
</feature>
<dbReference type="Pfam" id="PF00892">
    <property type="entry name" value="EamA"/>
    <property type="match status" value="2"/>
</dbReference>
<evidence type="ECO:0000256" key="1">
    <source>
        <dbReference type="ARBA" id="ARBA00004141"/>
    </source>
</evidence>
<evidence type="ECO:0000256" key="4">
    <source>
        <dbReference type="ARBA" id="ARBA00022989"/>
    </source>
</evidence>
<organism evidence="8 9">
    <name type="scientific">Marimonas arenosa</name>
    <dbReference type="NCBI Taxonomy" id="1795305"/>
    <lineage>
        <taxon>Bacteria</taxon>
        <taxon>Pseudomonadati</taxon>
        <taxon>Pseudomonadota</taxon>
        <taxon>Alphaproteobacteria</taxon>
        <taxon>Rhodobacterales</taxon>
        <taxon>Paracoccaceae</taxon>
        <taxon>Marimonas</taxon>
    </lineage>
</organism>
<proteinExistence type="inferred from homology"/>
<comment type="subcellular location">
    <subcellularLocation>
        <location evidence="1">Membrane</location>
        <topology evidence="1">Multi-pass membrane protein</topology>
    </subcellularLocation>
</comment>
<evidence type="ECO:0000259" key="7">
    <source>
        <dbReference type="Pfam" id="PF00892"/>
    </source>
</evidence>
<dbReference type="InterPro" id="IPR050638">
    <property type="entry name" value="AA-Vitamin_Transporters"/>
</dbReference>